<dbReference type="Proteomes" id="UP000291832">
    <property type="component" value="Unassembled WGS sequence"/>
</dbReference>
<dbReference type="AlphaFoldDB" id="A0A4Q7TVX2"/>
<gene>
    <name evidence="3" type="ORF">EV139_2277</name>
</gene>
<keyword evidence="4" id="KW-1185">Reference proteome</keyword>
<proteinExistence type="predicted"/>
<comment type="caution">
    <text evidence="3">The sequence shown here is derived from an EMBL/GenBank/DDBJ whole genome shotgun (WGS) entry which is preliminary data.</text>
</comment>
<dbReference type="EMBL" id="SHKI01000005">
    <property type="protein sequence ID" value="RZT64853.1"/>
    <property type="molecule type" value="Genomic_DNA"/>
</dbReference>
<reference evidence="3 4" key="1">
    <citation type="journal article" date="2015" name="Stand. Genomic Sci.">
        <title>Genomic Encyclopedia of Bacterial and Archaeal Type Strains, Phase III: the genomes of soil and plant-associated and newly described type strains.</title>
        <authorList>
            <person name="Whitman W.B."/>
            <person name="Woyke T."/>
            <person name="Klenk H.P."/>
            <person name="Zhou Y."/>
            <person name="Lilburn T.G."/>
            <person name="Beck B.J."/>
            <person name="De Vos P."/>
            <person name="Vandamme P."/>
            <person name="Eisen J.A."/>
            <person name="Garrity G."/>
            <person name="Hugenholtz P."/>
            <person name="Kyrpides N.C."/>
        </authorList>
    </citation>
    <scope>NUCLEOTIDE SEQUENCE [LARGE SCALE GENOMIC DNA]</scope>
    <source>
        <strain evidence="3 4">RF6</strain>
    </source>
</reference>
<keyword evidence="1" id="KW-1133">Transmembrane helix</keyword>
<feature type="transmembrane region" description="Helical" evidence="1">
    <location>
        <begin position="6"/>
        <end position="25"/>
    </location>
</feature>
<dbReference type="OrthoDB" id="3826692at2"/>
<dbReference type="Pfam" id="PF25362">
    <property type="entry name" value="bPH_11"/>
    <property type="match status" value="1"/>
</dbReference>
<feature type="domain" description="PH" evidence="2">
    <location>
        <begin position="46"/>
        <end position="160"/>
    </location>
</feature>
<keyword evidence="1" id="KW-0812">Transmembrane</keyword>
<name>A0A4Q7TVX2_9MICO</name>
<evidence type="ECO:0000256" key="1">
    <source>
        <dbReference type="SAM" id="Phobius"/>
    </source>
</evidence>
<protein>
    <recommendedName>
        <fullName evidence="2">PH domain-containing protein</fullName>
    </recommendedName>
</protein>
<sequence length="183" mass="19081">MTTLGYTLVMVAIAALALGGMWFAWRARARRDAAVVASAEPLAGALIAEFPRASYVSTTPAGAPLERVAIPGLRYKGYASVAVRRDGVVIAVTGEAPVTIGVAQLTGAGTANGRVGKTVERDGLSLLRWRTGAPGAPARDVESSFRFADPAEQQRFATAISQVLTTGTNAQTNTTHPTIQEEA</sequence>
<evidence type="ECO:0000313" key="3">
    <source>
        <dbReference type="EMBL" id="RZT64853.1"/>
    </source>
</evidence>
<keyword evidence="1" id="KW-0472">Membrane</keyword>
<organism evidence="3 4">
    <name type="scientific">Leucobacter luti</name>
    <dbReference type="NCBI Taxonomy" id="340320"/>
    <lineage>
        <taxon>Bacteria</taxon>
        <taxon>Bacillati</taxon>
        <taxon>Actinomycetota</taxon>
        <taxon>Actinomycetes</taxon>
        <taxon>Micrococcales</taxon>
        <taxon>Microbacteriaceae</taxon>
        <taxon>Leucobacter</taxon>
    </lineage>
</organism>
<evidence type="ECO:0000313" key="4">
    <source>
        <dbReference type="Proteomes" id="UP000291832"/>
    </source>
</evidence>
<dbReference type="InterPro" id="IPR057446">
    <property type="entry name" value="PH_bac"/>
</dbReference>
<accession>A0A4Q7TVX2</accession>
<dbReference type="RefSeq" id="WP_130454427.1">
    <property type="nucleotide sequence ID" value="NZ_QYAG01000001.1"/>
</dbReference>
<evidence type="ECO:0000259" key="2">
    <source>
        <dbReference type="Pfam" id="PF25362"/>
    </source>
</evidence>